<evidence type="ECO:0000256" key="2">
    <source>
        <dbReference type="ARBA" id="ARBA00023315"/>
    </source>
</evidence>
<reference evidence="4" key="1">
    <citation type="submission" date="2021-08" db="EMBL/GenBank/DDBJ databases">
        <title>Hoeflea bacterium WL0058 sp. nov., isolated from the sediment.</title>
        <authorList>
            <person name="Wang L."/>
            <person name="Zhang D."/>
        </authorList>
    </citation>
    <scope>NUCLEOTIDE SEQUENCE</scope>
    <source>
        <strain evidence="4">WL0058</strain>
    </source>
</reference>
<dbReference type="RefSeq" id="WP_220229125.1">
    <property type="nucleotide sequence ID" value="NZ_JAICBX010000002.1"/>
</dbReference>
<proteinExistence type="predicted"/>
<evidence type="ECO:0000256" key="1">
    <source>
        <dbReference type="ARBA" id="ARBA00022679"/>
    </source>
</evidence>
<dbReference type="PROSITE" id="PS51186">
    <property type="entry name" value="GNAT"/>
    <property type="match status" value="1"/>
</dbReference>
<evidence type="ECO:0000259" key="3">
    <source>
        <dbReference type="PROSITE" id="PS51186"/>
    </source>
</evidence>
<dbReference type="GO" id="GO:0016747">
    <property type="term" value="F:acyltransferase activity, transferring groups other than amino-acyl groups"/>
    <property type="evidence" value="ECO:0007669"/>
    <property type="project" value="InterPro"/>
</dbReference>
<dbReference type="AlphaFoldDB" id="A0AAE3D0H3"/>
<dbReference type="InterPro" id="IPR016181">
    <property type="entry name" value="Acyl_CoA_acyltransferase"/>
</dbReference>
<dbReference type="EMBL" id="JAICBX010000002">
    <property type="protein sequence ID" value="MBW8638510.1"/>
    <property type="molecule type" value="Genomic_DNA"/>
</dbReference>
<dbReference type="Pfam" id="PF00583">
    <property type="entry name" value="Acetyltransf_1"/>
    <property type="match status" value="1"/>
</dbReference>
<accession>A0AAE3D0H3</accession>
<dbReference type="Gene3D" id="3.40.630.30">
    <property type="match status" value="1"/>
</dbReference>
<comment type="caution">
    <text evidence="4">The sequence shown here is derived from an EMBL/GenBank/DDBJ whole genome shotgun (WGS) entry which is preliminary data.</text>
</comment>
<protein>
    <submittedName>
        <fullName evidence="4">GNAT family N-acetyltransferase</fullName>
    </submittedName>
</protein>
<organism evidence="4 5">
    <name type="scientific">Flavimaribacter sediminis</name>
    <dbReference type="NCBI Taxonomy" id="2865987"/>
    <lineage>
        <taxon>Bacteria</taxon>
        <taxon>Pseudomonadati</taxon>
        <taxon>Pseudomonadota</taxon>
        <taxon>Alphaproteobacteria</taxon>
        <taxon>Hyphomicrobiales</taxon>
        <taxon>Rhizobiaceae</taxon>
        <taxon>Flavimaribacter</taxon>
    </lineage>
</organism>
<dbReference type="Proteomes" id="UP001196509">
    <property type="component" value="Unassembled WGS sequence"/>
</dbReference>
<gene>
    <name evidence="4" type="ORF">K1W69_15040</name>
</gene>
<name>A0AAE3D0H3_9HYPH</name>
<keyword evidence="2" id="KW-0012">Acyltransferase</keyword>
<evidence type="ECO:0000313" key="5">
    <source>
        <dbReference type="Proteomes" id="UP001196509"/>
    </source>
</evidence>
<dbReference type="PANTHER" id="PTHR43877">
    <property type="entry name" value="AMINOALKYLPHOSPHONATE N-ACETYLTRANSFERASE-RELATED-RELATED"/>
    <property type="match status" value="1"/>
</dbReference>
<keyword evidence="1" id="KW-0808">Transferase</keyword>
<evidence type="ECO:0000313" key="4">
    <source>
        <dbReference type="EMBL" id="MBW8638510.1"/>
    </source>
</evidence>
<dbReference type="InterPro" id="IPR050832">
    <property type="entry name" value="Bact_Acetyltransf"/>
</dbReference>
<dbReference type="CDD" id="cd04301">
    <property type="entry name" value="NAT_SF"/>
    <property type="match status" value="1"/>
</dbReference>
<feature type="domain" description="N-acetyltransferase" evidence="3">
    <location>
        <begin position="6"/>
        <end position="168"/>
    </location>
</feature>
<sequence>MTTLAIDVRRAEPDDALAISETHRAAWNEAYAGIIPYKTLRNMLERRSQEWWQRAIRGSTSILVLEVGGMIAGYATLGLNRARSLPQEGEIYELYLKPEFQGVGLGRRLFGEARRLLASLGCRGMVVWTLEENSRAIGFYTGLGGVDIAEGSETFDRRLLKKVAFVWS</sequence>
<dbReference type="InterPro" id="IPR000182">
    <property type="entry name" value="GNAT_dom"/>
</dbReference>
<dbReference type="SUPFAM" id="SSF55729">
    <property type="entry name" value="Acyl-CoA N-acyltransferases (Nat)"/>
    <property type="match status" value="1"/>
</dbReference>
<keyword evidence="5" id="KW-1185">Reference proteome</keyword>